<gene>
    <name evidence="6" type="ORF">SNE40_009379</name>
</gene>
<dbReference type="Pfam" id="PF01553">
    <property type="entry name" value="Acyltransferase"/>
    <property type="match status" value="1"/>
</dbReference>
<evidence type="ECO:0000256" key="1">
    <source>
        <dbReference type="ARBA" id="ARBA00008655"/>
    </source>
</evidence>
<feature type="transmembrane region" description="Helical" evidence="4">
    <location>
        <begin position="7"/>
        <end position="30"/>
    </location>
</feature>
<keyword evidence="2" id="KW-0808">Transferase</keyword>
<dbReference type="Proteomes" id="UP001347796">
    <property type="component" value="Unassembled WGS sequence"/>
</dbReference>
<dbReference type="GO" id="GO:0036149">
    <property type="term" value="P:phosphatidylinositol acyl-chain remodeling"/>
    <property type="evidence" value="ECO:0007669"/>
    <property type="project" value="TreeGrafter"/>
</dbReference>
<keyword evidence="4" id="KW-1133">Transmembrane helix</keyword>
<sequence length="359" mass="42507">MKGIIKGITFILLLFLTSFFGSVVFLFPFLPLLCFRLTEKTGKWIMEKFIFMWKLFAVALYEEMIGIKIKIAGKKLPDTHQSLLLIMNHRTRLDWLFLMSYQIRHASLQQYVISLKALLKNIPGPGWAMQCGAFLFLQRKWETDSAWITKCVEYFHRVGHKPQLLFFPEGTDLTKQTKERSDVFAEKNGLKKYSFVLHPRTTGFIHMISQMRKNNVIDGILDVTVAYPKYILQNEGDIIHGRFPEEIHFNINYHNITDIPQNTENLGEWCQQTWHEKENKLNSYYEKKQFNEKDQELKYDHGALTRYLYGAILFWSFFLIFVFYSILYVCFFRWYCFIAVVTFMVIQKTIGGVDNLMFS</sequence>
<dbReference type="GO" id="GO:0016746">
    <property type="term" value="F:acyltransferase activity"/>
    <property type="evidence" value="ECO:0007669"/>
    <property type="project" value="UniProtKB-KW"/>
</dbReference>
<evidence type="ECO:0000313" key="7">
    <source>
        <dbReference type="Proteomes" id="UP001347796"/>
    </source>
</evidence>
<dbReference type="AlphaFoldDB" id="A0AAN8JVD3"/>
<evidence type="ECO:0000313" key="6">
    <source>
        <dbReference type="EMBL" id="KAK6181548.1"/>
    </source>
</evidence>
<accession>A0AAN8JVD3</accession>
<keyword evidence="3" id="KW-0012">Acyltransferase</keyword>
<feature type="transmembrane region" description="Helical" evidence="4">
    <location>
        <begin position="332"/>
        <end position="350"/>
    </location>
</feature>
<dbReference type="GO" id="GO:0005783">
    <property type="term" value="C:endoplasmic reticulum"/>
    <property type="evidence" value="ECO:0007669"/>
    <property type="project" value="TreeGrafter"/>
</dbReference>
<organism evidence="6 7">
    <name type="scientific">Patella caerulea</name>
    <name type="common">Rayed Mediterranean limpet</name>
    <dbReference type="NCBI Taxonomy" id="87958"/>
    <lineage>
        <taxon>Eukaryota</taxon>
        <taxon>Metazoa</taxon>
        <taxon>Spiralia</taxon>
        <taxon>Lophotrochozoa</taxon>
        <taxon>Mollusca</taxon>
        <taxon>Gastropoda</taxon>
        <taxon>Patellogastropoda</taxon>
        <taxon>Patelloidea</taxon>
        <taxon>Patellidae</taxon>
        <taxon>Patella</taxon>
    </lineage>
</organism>
<keyword evidence="7" id="KW-1185">Reference proteome</keyword>
<feature type="transmembrane region" description="Helical" evidence="4">
    <location>
        <begin position="307"/>
        <end position="326"/>
    </location>
</feature>
<evidence type="ECO:0000259" key="5">
    <source>
        <dbReference type="SMART" id="SM00563"/>
    </source>
</evidence>
<dbReference type="SUPFAM" id="SSF69593">
    <property type="entry name" value="Glycerol-3-phosphate (1)-acyltransferase"/>
    <property type="match status" value="1"/>
</dbReference>
<keyword evidence="4" id="KW-0472">Membrane</keyword>
<name>A0AAN8JVD3_PATCE</name>
<proteinExistence type="inferred from homology"/>
<dbReference type="PANTHER" id="PTHR10983">
    <property type="entry name" value="1-ACYLGLYCEROL-3-PHOSPHATE ACYLTRANSFERASE-RELATED"/>
    <property type="match status" value="1"/>
</dbReference>
<dbReference type="PANTHER" id="PTHR10983:SF16">
    <property type="entry name" value="LYSOCARDIOLIPIN ACYLTRANSFERASE 1"/>
    <property type="match status" value="1"/>
</dbReference>
<evidence type="ECO:0000256" key="4">
    <source>
        <dbReference type="SAM" id="Phobius"/>
    </source>
</evidence>
<protein>
    <recommendedName>
        <fullName evidence="5">Phospholipid/glycerol acyltransferase domain-containing protein</fullName>
    </recommendedName>
</protein>
<dbReference type="InterPro" id="IPR032098">
    <property type="entry name" value="Acyltransf_C"/>
</dbReference>
<comment type="similarity">
    <text evidence="1">Belongs to the 1-acyl-sn-glycerol-3-phosphate acyltransferase family.</text>
</comment>
<dbReference type="EMBL" id="JAZGQO010000007">
    <property type="protein sequence ID" value="KAK6181548.1"/>
    <property type="molecule type" value="Genomic_DNA"/>
</dbReference>
<dbReference type="CDD" id="cd07990">
    <property type="entry name" value="LPLAT_LCLAT1-like"/>
    <property type="match status" value="1"/>
</dbReference>
<reference evidence="6 7" key="1">
    <citation type="submission" date="2024-01" db="EMBL/GenBank/DDBJ databases">
        <title>The genome of the rayed Mediterranean limpet Patella caerulea (Linnaeus, 1758).</title>
        <authorList>
            <person name="Anh-Thu Weber A."/>
            <person name="Halstead-Nussloch G."/>
        </authorList>
    </citation>
    <scope>NUCLEOTIDE SEQUENCE [LARGE SCALE GENOMIC DNA]</scope>
    <source>
        <strain evidence="6">AATW-2023a</strain>
        <tissue evidence="6">Whole specimen</tissue>
    </source>
</reference>
<keyword evidence="4" id="KW-0812">Transmembrane</keyword>
<dbReference type="SMART" id="SM00563">
    <property type="entry name" value="PlsC"/>
    <property type="match status" value="1"/>
</dbReference>
<evidence type="ECO:0000256" key="3">
    <source>
        <dbReference type="ARBA" id="ARBA00023315"/>
    </source>
</evidence>
<evidence type="ECO:0000256" key="2">
    <source>
        <dbReference type="ARBA" id="ARBA00022679"/>
    </source>
</evidence>
<comment type="caution">
    <text evidence="6">The sequence shown here is derived from an EMBL/GenBank/DDBJ whole genome shotgun (WGS) entry which is preliminary data.</text>
</comment>
<dbReference type="InterPro" id="IPR002123">
    <property type="entry name" value="Plipid/glycerol_acylTrfase"/>
</dbReference>
<dbReference type="Pfam" id="PF16076">
    <property type="entry name" value="Acyltransf_C"/>
    <property type="match status" value="1"/>
</dbReference>
<feature type="domain" description="Phospholipid/glycerol acyltransferase" evidence="5">
    <location>
        <begin position="83"/>
        <end position="205"/>
    </location>
</feature>